<gene>
    <name evidence="1" type="ORF">ABOZ73_06405</name>
</gene>
<dbReference type="AlphaFoldDB" id="A0AB39KW97"/>
<organism evidence="1">
    <name type="scientific">Caulobacter sp. 73W</name>
    <dbReference type="NCBI Taxonomy" id="3161137"/>
    <lineage>
        <taxon>Bacteria</taxon>
        <taxon>Pseudomonadati</taxon>
        <taxon>Pseudomonadota</taxon>
        <taxon>Alphaproteobacteria</taxon>
        <taxon>Caulobacterales</taxon>
        <taxon>Caulobacteraceae</taxon>
        <taxon>Caulobacter</taxon>
    </lineage>
</organism>
<evidence type="ECO:0008006" key="2">
    <source>
        <dbReference type="Google" id="ProtNLM"/>
    </source>
</evidence>
<protein>
    <recommendedName>
        <fullName evidence="2">Flagellar protein FlgN</fullName>
    </recommendedName>
</protein>
<dbReference type="RefSeq" id="WP_369061658.1">
    <property type="nucleotide sequence ID" value="NZ_CP158375.1"/>
</dbReference>
<dbReference type="EMBL" id="CP158375">
    <property type="protein sequence ID" value="XDO98045.1"/>
    <property type="molecule type" value="Genomic_DNA"/>
</dbReference>
<proteinExistence type="predicted"/>
<reference evidence="1" key="1">
    <citation type="submission" date="2024-06" db="EMBL/GenBank/DDBJ databases">
        <title>Caulobacter inopinatus, sp. nov.</title>
        <authorList>
            <person name="Donachie S.P."/>
        </authorList>
    </citation>
    <scope>NUCLEOTIDE SEQUENCE</scope>
    <source>
        <strain evidence="1">73W</strain>
    </source>
</reference>
<name>A0AB39KW97_9CAUL</name>
<evidence type="ECO:0000313" key="1">
    <source>
        <dbReference type="EMBL" id="XDO98045.1"/>
    </source>
</evidence>
<sequence>MTTRGFMSPRFERPKMSMEVREAAALEIAAALFAGEEALDNSLASIAAVMSRFPATRARAGLSIAHGQQLLEAAGEVTALLTEARGKLWTLHKKLEATQRQVGLGHVAYGPGDKPEFPAVAPATETV</sequence>
<accession>A0AB39KW97</accession>